<sequence>MQKRMWCIFAVTATSTFSASAKMLSGPTALSPLICPMAILICSIFGGPTSIGRSVGAALMLGGFRGAGRFKSFLKYSTQINSIVE</sequence>
<proteinExistence type="predicted"/>
<dbReference type="EMBL" id="UZAI01019668">
    <property type="protein sequence ID" value="VDP46945.1"/>
    <property type="molecule type" value="Genomic_DNA"/>
</dbReference>
<dbReference type="Proteomes" id="UP000277204">
    <property type="component" value="Unassembled WGS sequence"/>
</dbReference>
<keyword evidence="1" id="KW-1133">Transmembrane helix</keyword>
<evidence type="ECO:0008006" key="5">
    <source>
        <dbReference type="Google" id="ProtNLM"/>
    </source>
</evidence>
<evidence type="ECO:0000256" key="2">
    <source>
        <dbReference type="SAM" id="SignalP"/>
    </source>
</evidence>
<feature type="chain" id="PRO_5018017086" description="Secreted protein" evidence="2">
    <location>
        <begin position="22"/>
        <end position="85"/>
    </location>
</feature>
<keyword evidence="1" id="KW-0472">Membrane</keyword>
<evidence type="ECO:0000313" key="4">
    <source>
        <dbReference type="Proteomes" id="UP000277204"/>
    </source>
</evidence>
<keyword evidence="2" id="KW-0732">Signal</keyword>
<reference evidence="3 4" key="1">
    <citation type="submission" date="2018-11" db="EMBL/GenBank/DDBJ databases">
        <authorList>
            <consortium name="Pathogen Informatics"/>
        </authorList>
    </citation>
    <scope>NUCLEOTIDE SEQUENCE [LARGE SCALE GENOMIC DNA]</scope>
    <source>
        <strain evidence="3 4">Zambia</strain>
    </source>
</reference>
<keyword evidence="4" id="KW-1185">Reference proteome</keyword>
<organism evidence="3 4">
    <name type="scientific">Schistosoma margrebowiei</name>
    <dbReference type="NCBI Taxonomy" id="48269"/>
    <lineage>
        <taxon>Eukaryota</taxon>
        <taxon>Metazoa</taxon>
        <taxon>Spiralia</taxon>
        <taxon>Lophotrochozoa</taxon>
        <taxon>Platyhelminthes</taxon>
        <taxon>Trematoda</taxon>
        <taxon>Digenea</taxon>
        <taxon>Strigeidida</taxon>
        <taxon>Schistosomatoidea</taxon>
        <taxon>Schistosomatidae</taxon>
        <taxon>Schistosoma</taxon>
    </lineage>
</organism>
<evidence type="ECO:0000256" key="1">
    <source>
        <dbReference type="SAM" id="Phobius"/>
    </source>
</evidence>
<feature type="signal peptide" evidence="2">
    <location>
        <begin position="1"/>
        <end position="21"/>
    </location>
</feature>
<name>A0A3P8ETK1_9TREM</name>
<dbReference type="AlphaFoldDB" id="A0A3P8ETK1"/>
<gene>
    <name evidence="3" type="ORF">SMRZ_LOCUS23374</name>
</gene>
<protein>
    <recommendedName>
        <fullName evidence="5">Secreted protein</fullName>
    </recommendedName>
</protein>
<evidence type="ECO:0000313" key="3">
    <source>
        <dbReference type="EMBL" id="VDP46945.1"/>
    </source>
</evidence>
<feature type="transmembrane region" description="Helical" evidence="1">
    <location>
        <begin position="37"/>
        <end position="61"/>
    </location>
</feature>
<accession>A0A3P8ETK1</accession>
<keyword evidence="1" id="KW-0812">Transmembrane</keyword>